<keyword evidence="5 8" id="KW-0472">Membrane</keyword>
<sequence length="627" mass="70828">MKQKRGNNFPLKSEDYERKRLEVNFWLILGISLGLTVLIYALVLPIRESFLGILLYERGFTQYIAIWFACIVITVTVIKFIKLNGEFLGLKRLWISDKINFDNPQSLEVLTFQKSLIRENSLVALRCSRVIGAYIESNSRKTATEFALDDSSFYVSNSESSFAFPRILIWAIPLLGFIGTVVGISQAVNGFSGFLEQSGDVEQIKEGIGTVTSGLAVAFDTTLLALLLSVLVMIPLVLVERYESRLLLSIDIFINDQLLPRFKPENNPHNTLDPETINQALNQAVKDHFPTPQDLIEPAHNYAQQAVTKLTEILGSELSGIQKVNEILMAQLNQINQLSLQDRDSFTNSVERQQEINQDVLRQINSLVQQLNLNYTDLSGELTEQIKQLILQEQQSFTNSLERQQENNQDVVTQVKGLVQQLNLNYTDLSGELTEQIKQLILQEQQSFTNSLERQQENNQDVVTQVKGLVEQLNLNYSDLSKELTEQIKDLILQDKHSFTTALEKQQDLNQNLIITINGLVEQLKNSYSEISAGLTDQSDEIAQQLKLAANLLENRIKSLENATDKLSELTQLQGSLDQLVQSLGKVETVEQVILEAMTQLKGLQPSLEKLSKPRIIKFVESDELGD</sequence>
<feature type="domain" description="MotA/TolQ/ExbB proton channel" evidence="9">
    <location>
        <begin position="157"/>
        <end position="235"/>
    </location>
</feature>
<evidence type="ECO:0000256" key="8">
    <source>
        <dbReference type="SAM" id="Phobius"/>
    </source>
</evidence>
<feature type="transmembrane region" description="Helical" evidence="8">
    <location>
        <begin position="167"/>
        <end position="188"/>
    </location>
</feature>
<organism evidence="10 11">
    <name type="scientific">Gloeothece citriformis (strain PCC 7424)</name>
    <name type="common">Cyanothece sp. (strain PCC 7424)</name>
    <dbReference type="NCBI Taxonomy" id="65393"/>
    <lineage>
        <taxon>Bacteria</taxon>
        <taxon>Bacillati</taxon>
        <taxon>Cyanobacteriota</taxon>
        <taxon>Cyanophyceae</taxon>
        <taxon>Oscillatoriophycideae</taxon>
        <taxon>Chroococcales</taxon>
        <taxon>Aphanothecaceae</taxon>
        <taxon>Gloeothece</taxon>
        <taxon>Gloeothece citriformis</taxon>
    </lineage>
</organism>
<dbReference type="GO" id="GO:0017038">
    <property type="term" value="P:protein import"/>
    <property type="evidence" value="ECO:0007669"/>
    <property type="project" value="TreeGrafter"/>
</dbReference>
<dbReference type="PANTHER" id="PTHR30625:SF11">
    <property type="entry name" value="MOTA_TOLQ_EXBB PROTON CHANNEL DOMAIN-CONTAINING PROTEIN"/>
    <property type="match status" value="1"/>
</dbReference>
<gene>
    <name evidence="10" type="ordered locus">PCC7424_4099</name>
</gene>
<dbReference type="STRING" id="65393.PCC7424_4099"/>
<dbReference type="OrthoDB" id="5290956at2"/>
<reference evidence="11" key="1">
    <citation type="journal article" date="2011" name="MBio">
        <title>Novel metabolic attributes of the genus Cyanothece, comprising a group of unicellular nitrogen-fixing Cyanobacteria.</title>
        <authorList>
            <person name="Bandyopadhyay A."/>
            <person name="Elvitigala T."/>
            <person name="Welsh E."/>
            <person name="Stockel J."/>
            <person name="Liberton M."/>
            <person name="Min H."/>
            <person name="Sherman L.A."/>
            <person name="Pakrasi H.B."/>
        </authorList>
    </citation>
    <scope>NUCLEOTIDE SEQUENCE [LARGE SCALE GENOMIC DNA]</scope>
    <source>
        <strain evidence="11">PCC 7424</strain>
    </source>
</reference>
<evidence type="ECO:0000256" key="2">
    <source>
        <dbReference type="ARBA" id="ARBA00022475"/>
    </source>
</evidence>
<dbReference type="HOGENOM" id="CLU_033311_0_0_3"/>
<comment type="similarity">
    <text evidence="6">Belongs to the exbB/tolQ family.</text>
</comment>
<dbReference type="AlphaFoldDB" id="B7KLA0"/>
<evidence type="ECO:0000256" key="3">
    <source>
        <dbReference type="ARBA" id="ARBA00022692"/>
    </source>
</evidence>
<keyword evidence="6" id="KW-0813">Transport</keyword>
<dbReference type="KEGG" id="cyc:PCC7424_4099"/>
<evidence type="ECO:0000313" key="10">
    <source>
        <dbReference type="EMBL" id="ACK72472.1"/>
    </source>
</evidence>
<feature type="coiled-coil region" evidence="7">
    <location>
        <begin position="543"/>
        <end position="573"/>
    </location>
</feature>
<keyword evidence="3 8" id="KW-0812">Transmembrane</keyword>
<proteinExistence type="inferred from homology"/>
<keyword evidence="7" id="KW-0175">Coiled coil</keyword>
<feature type="transmembrane region" description="Helical" evidence="8">
    <location>
        <begin position="21"/>
        <end position="43"/>
    </location>
</feature>
<feature type="transmembrane region" description="Helical" evidence="8">
    <location>
        <begin position="215"/>
        <end position="239"/>
    </location>
</feature>
<protein>
    <recommendedName>
        <fullName evidence="9">MotA/TolQ/ExbB proton channel domain-containing protein</fullName>
    </recommendedName>
</protein>
<evidence type="ECO:0000256" key="4">
    <source>
        <dbReference type="ARBA" id="ARBA00022989"/>
    </source>
</evidence>
<accession>B7KLA0</accession>
<feature type="coiled-coil region" evidence="7">
    <location>
        <begin position="452"/>
        <end position="490"/>
    </location>
</feature>
<evidence type="ECO:0000256" key="1">
    <source>
        <dbReference type="ARBA" id="ARBA00004651"/>
    </source>
</evidence>
<dbReference type="InterPro" id="IPR002898">
    <property type="entry name" value="MotA_ExbB_proton_chnl"/>
</dbReference>
<dbReference type="PANTHER" id="PTHR30625">
    <property type="entry name" value="PROTEIN TOLQ"/>
    <property type="match status" value="1"/>
</dbReference>
<dbReference type="eggNOG" id="COG0811">
    <property type="taxonomic scope" value="Bacteria"/>
</dbReference>
<evidence type="ECO:0000259" key="9">
    <source>
        <dbReference type="Pfam" id="PF01618"/>
    </source>
</evidence>
<comment type="subcellular location">
    <subcellularLocation>
        <location evidence="1">Cell membrane</location>
        <topology evidence="1">Multi-pass membrane protein</topology>
    </subcellularLocation>
    <subcellularLocation>
        <location evidence="6">Membrane</location>
        <topology evidence="6">Multi-pass membrane protein</topology>
    </subcellularLocation>
</comment>
<evidence type="ECO:0000256" key="7">
    <source>
        <dbReference type="SAM" id="Coils"/>
    </source>
</evidence>
<keyword evidence="6" id="KW-0653">Protein transport</keyword>
<name>B7KLA0_GLOC7</name>
<dbReference type="GO" id="GO:0005886">
    <property type="term" value="C:plasma membrane"/>
    <property type="evidence" value="ECO:0007669"/>
    <property type="project" value="UniProtKB-SubCell"/>
</dbReference>
<keyword evidence="2" id="KW-1003">Cell membrane</keyword>
<evidence type="ECO:0000256" key="6">
    <source>
        <dbReference type="RuleBase" id="RU004057"/>
    </source>
</evidence>
<feature type="transmembrane region" description="Helical" evidence="8">
    <location>
        <begin position="63"/>
        <end position="81"/>
    </location>
</feature>
<dbReference type="EMBL" id="CP001291">
    <property type="protein sequence ID" value="ACK72472.1"/>
    <property type="molecule type" value="Genomic_DNA"/>
</dbReference>
<evidence type="ECO:0000313" key="11">
    <source>
        <dbReference type="Proteomes" id="UP000002384"/>
    </source>
</evidence>
<dbReference type="RefSeq" id="WP_015956057.1">
    <property type="nucleotide sequence ID" value="NC_011729.1"/>
</dbReference>
<keyword evidence="11" id="KW-1185">Reference proteome</keyword>
<dbReference type="InterPro" id="IPR050790">
    <property type="entry name" value="ExbB/TolQ_transport"/>
</dbReference>
<evidence type="ECO:0000256" key="5">
    <source>
        <dbReference type="ARBA" id="ARBA00023136"/>
    </source>
</evidence>
<dbReference type="Pfam" id="PF01618">
    <property type="entry name" value="MotA_ExbB"/>
    <property type="match status" value="1"/>
</dbReference>
<dbReference type="Proteomes" id="UP000002384">
    <property type="component" value="Chromosome"/>
</dbReference>
<keyword evidence="4 8" id="KW-1133">Transmembrane helix</keyword>